<evidence type="ECO:0000313" key="1">
    <source>
        <dbReference type="EMBL" id="OMD40666.1"/>
    </source>
</evidence>
<sequence length="468" mass="54219">MSNLFRFIPISQLADKFPEGSWWAKFYQDFSDEQLAAYYEGDLTLPSLNLDWEQAFPQQKEVIIIFIDGNFTVDNLYNKETDGAIGLMVTGNMSAKNIAVGGQEIYVSGNLMIEEILCGSYNHGETIVKGDLSAAVLVQDDEYSIKVDGQKSIPCLVNVWEGDGVFQELPVDIHEVLIDEVFLDVEEEEEEADFSFGTLVNIIKEGRSVLKKINESPTNKKAVHLYFTHNTINEENILKLTQCILMPSDKPSFRFWEQDVFFKVQLEHIDADGEERDLSVYMNDNRHHYYIWLEQDHSVGLLRRTIDEGSEWEDISEESQEQLAEISDCWTMLLTCANMAELYLRNIEVQYVEDILQHPVIQELVSEEEEEVDDGFWDGSKCYSFRQAHTDEDGDLLHGRIEIKTPDGAYYFYTLDNGTYVSRYYQPPDQYGKQDMPYLDLRRWEASERYFTRFKQFIAQKIESGVNS</sequence>
<dbReference type="OrthoDB" id="2044786at2"/>
<organism evidence="1 2">
    <name type="scientific">Paenibacillus odorifer</name>
    <dbReference type="NCBI Taxonomy" id="189426"/>
    <lineage>
        <taxon>Bacteria</taxon>
        <taxon>Bacillati</taxon>
        <taxon>Bacillota</taxon>
        <taxon>Bacilli</taxon>
        <taxon>Bacillales</taxon>
        <taxon>Paenibacillaceae</taxon>
        <taxon>Paenibacillus</taxon>
    </lineage>
</organism>
<comment type="caution">
    <text evidence="1">The sequence shown here is derived from an EMBL/GenBank/DDBJ whole genome shotgun (WGS) entry which is preliminary data.</text>
</comment>
<dbReference type="RefSeq" id="WP_076119425.1">
    <property type="nucleotide sequence ID" value="NZ_MPTC01000009.1"/>
</dbReference>
<reference evidence="1 2" key="1">
    <citation type="submission" date="2016-10" db="EMBL/GenBank/DDBJ databases">
        <title>Paenibacillus species isolates.</title>
        <authorList>
            <person name="Beno S.M."/>
        </authorList>
    </citation>
    <scope>NUCLEOTIDE SEQUENCE [LARGE SCALE GENOMIC DNA]</scope>
    <source>
        <strain evidence="1 2">FSL H7-0710</strain>
    </source>
</reference>
<gene>
    <name evidence="1" type="ORF">BSK52_12390</name>
</gene>
<name>A0A1R0Y067_9BACL</name>
<dbReference type="EMBL" id="MPTC01000009">
    <property type="protein sequence ID" value="OMD40666.1"/>
    <property type="molecule type" value="Genomic_DNA"/>
</dbReference>
<dbReference type="AlphaFoldDB" id="A0A1R0Y067"/>
<evidence type="ECO:0000313" key="2">
    <source>
        <dbReference type="Proteomes" id="UP000187439"/>
    </source>
</evidence>
<dbReference type="Proteomes" id="UP000187439">
    <property type="component" value="Unassembled WGS sequence"/>
</dbReference>
<proteinExistence type="predicted"/>
<accession>A0A1R0Y067</accession>
<protein>
    <submittedName>
        <fullName evidence="1">Uncharacterized protein</fullName>
    </submittedName>
</protein>